<proteinExistence type="predicted"/>
<name>A0ABQ7R3P6_PLUXY</name>
<reference evidence="2 3" key="1">
    <citation type="submission" date="2021-06" db="EMBL/GenBank/DDBJ databases">
        <title>A haploid diamondback moth (Plutella xylostella L.) genome assembly resolves 31 chromosomes and identifies a diamide resistance mutation.</title>
        <authorList>
            <person name="Ward C.M."/>
            <person name="Perry K.D."/>
            <person name="Baker G."/>
            <person name="Powis K."/>
            <person name="Heckel D.G."/>
            <person name="Baxter S.W."/>
        </authorList>
    </citation>
    <scope>NUCLEOTIDE SEQUENCE [LARGE SCALE GENOMIC DNA]</scope>
    <source>
        <strain evidence="2 3">LV</strain>
        <tissue evidence="2">Single pupa</tissue>
    </source>
</reference>
<evidence type="ECO:0000256" key="1">
    <source>
        <dbReference type="SAM" id="MobiDB-lite"/>
    </source>
</evidence>
<protein>
    <submittedName>
        <fullName evidence="2">Uncharacterized protein</fullName>
    </submittedName>
</protein>
<accession>A0ABQ7R3P6</accession>
<feature type="region of interest" description="Disordered" evidence="1">
    <location>
        <begin position="32"/>
        <end position="53"/>
    </location>
</feature>
<evidence type="ECO:0000313" key="2">
    <source>
        <dbReference type="EMBL" id="KAG7311932.1"/>
    </source>
</evidence>
<dbReference type="Proteomes" id="UP000823941">
    <property type="component" value="Chromosome 3"/>
</dbReference>
<dbReference type="EMBL" id="JAHIBW010000003">
    <property type="protein sequence ID" value="KAG7311932.1"/>
    <property type="molecule type" value="Genomic_DNA"/>
</dbReference>
<evidence type="ECO:0000313" key="3">
    <source>
        <dbReference type="Proteomes" id="UP000823941"/>
    </source>
</evidence>
<comment type="caution">
    <text evidence="2">The sequence shown here is derived from an EMBL/GenBank/DDBJ whole genome shotgun (WGS) entry which is preliminary data.</text>
</comment>
<organism evidence="2 3">
    <name type="scientific">Plutella xylostella</name>
    <name type="common">Diamondback moth</name>
    <name type="synonym">Plutella maculipennis</name>
    <dbReference type="NCBI Taxonomy" id="51655"/>
    <lineage>
        <taxon>Eukaryota</taxon>
        <taxon>Metazoa</taxon>
        <taxon>Ecdysozoa</taxon>
        <taxon>Arthropoda</taxon>
        <taxon>Hexapoda</taxon>
        <taxon>Insecta</taxon>
        <taxon>Pterygota</taxon>
        <taxon>Neoptera</taxon>
        <taxon>Endopterygota</taxon>
        <taxon>Lepidoptera</taxon>
        <taxon>Glossata</taxon>
        <taxon>Ditrysia</taxon>
        <taxon>Yponomeutoidea</taxon>
        <taxon>Plutellidae</taxon>
        <taxon>Plutella</taxon>
    </lineage>
</organism>
<sequence length="72" mass="8042">MNLWIYLLNMKVMNALTNGTFDKKAIPRVKRRKVQRTAAGGAGRGESGPRRPLLIASLPLELEEDRDGDMCT</sequence>
<keyword evidence="3" id="KW-1185">Reference proteome</keyword>
<gene>
    <name evidence="2" type="ORF">JYU34_001355</name>
</gene>